<dbReference type="InterPro" id="IPR001054">
    <property type="entry name" value="A/G_cyclase"/>
</dbReference>
<name>A0ABX4YHP7_9LEPT</name>
<organism evidence="4 5">
    <name type="scientific">Leptospira inadai serovar Lyme</name>
    <dbReference type="NCBI Taxonomy" id="293084"/>
    <lineage>
        <taxon>Bacteria</taxon>
        <taxon>Pseudomonadati</taxon>
        <taxon>Spirochaetota</taxon>
        <taxon>Spirochaetia</taxon>
        <taxon>Leptospirales</taxon>
        <taxon>Leptospiraceae</taxon>
        <taxon>Leptospira</taxon>
    </lineage>
</organism>
<keyword evidence="2" id="KW-0472">Membrane</keyword>
<evidence type="ECO:0000259" key="3">
    <source>
        <dbReference type="PROSITE" id="PS50125"/>
    </source>
</evidence>
<feature type="transmembrane region" description="Helical" evidence="2">
    <location>
        <begin position="252"/>
        <end position="276"/>
    </location>
</feature>
<feature type="repeat" description="TPR" evidence="1">
    <location>
        <begin position="640"/>
        <end position="673"/>
    </location>
</feature>
<comment type="caution">
    <text evidence="4">The sequence shown here is derived from an EMBL/GenBank/DDBJ whole genome shotgun (WGS) entry which is preliminary data.</text>
</comment>
<keyword evidence="1" id="KW-0802">TPR repeat</keyword>
<accession>A0ABX4YHP7</accession>
<keyword evidence="5" id="KW-1185">Reference proteome</keyword>
<dbReference type="Pfam" id="PF00211">
    <property type="entry name" value="Guanylate_cyc"/>
    <property type="match status" value="1"/>
</dbReference>
<dbReference type="SMART" id="SM00044">
    <property type="entry name" value="CYCc"/>
    <property type="match status" value="1"/>
</dbReference>
<dbReference type="PANTHER" id="PTHR43081:SF1">
    <property type="entry name" value="ADENYLATE CYCLASE, TERMINAL-DIFFERENTIATION SPECIFIC"/>
    <property type="match status" value="1"/>
</dbReference>
<dbReference type="InterPro" id="IPR050697">
    <property type="entry name" value="Adenylyl/Guanylyl_Cyclase_3/4"/>
</dbReference>
<dbReference type="SUPFAM" id="SSF55073">
    <property type="entry name" value="Nucleotide cyclase"/>
    <property type="match status" value="1"/>
</dbReference>
<dbReference type="RefSeq" id="WP_010414619.1">
    <property type="nucleotide sequence ID" value="NZ_MCRM02000011.1"/>
</dbReference>
<dbReference type="InterPro" id="IPR011622">
    <property type="entry name" value="7TMR_DISM_rcpt_extracell_dom2"/>
</dbReference>
<dbReference type="EMBL" id="MCRM02000011">
    <property type="protein sequence ID" value="PNV74780.1"/>
    <property type="molecule type" value="Genomic_DNA"/>
</dbReference>
<dbReference type="PROSITE" id="PS50125">
    <property type="entry name" value="GUANYLATE_CYCLASE_2"/>
    <property type="match status" value="1"/>
</dbReference>
<sequence>MNIIYSIVFLSVFYLLNYPIHGQQRYVEDIILTDDKDQYDIGKTVSFYVDKTKNLTIQDIVDGKKDIRFTIPQKTNFGITDFAYWVRIPLQNESRSVRSWYLEVSHPVLDHVDFYIPSERGYKVKKAGDKLPFREREINHRNFIFELPLHNDEELEVESVFYLRIESESTISLPIQILSEKAFANRNANEQFIFGLYYGLIFVMALYNLFLFFTVRDLSYFFYVLYIITFGLLQMSLNGLAFQFVWPNSTWLASYAPTFLIPLLPVFVILFSRFFLITYEHIPRADKALIVSSIIGFVLTIVSIFVKISSILWILAVYAMLNVPLVLGCAFYVLNKGYRPAIYYLIAWLTLLSGGILYGLKSFAVLPDVFLTNYGLQIGAGLEVVLLSFALASRINAIKREKEEAQAKTLEMQKILTESYARFVPRDFLANLGKDSILDVKLGDQIQKNMAVLFSDIRSFTTLSEQMTPAENFNFINSYLSRMSPIIQRYNGFIDKFIGDAIMALFQRNVIDAVSAGVEMQRYLKEYNSHRHSQGYVPIQIGVGIHSGSLMLGTIGAEERLEGTVISDTVNLASRIESLTKIYGSRIAVSESTVEEVKANGKFHYRFLDRVKVKGKQKPVSVYEIIDGDEPEDQDLKLRTKGDYERAVISFHAKDFEDAKNYFEKVIQVFPEDKATQLYLKRLYPVTHTSQMEEIET</sequence>
<evidence type="ECO:0000256" key="2">
    <source>
        <dbReference type="SAM" id="Phobius"/>
    </source>
</evidence>
<gene>
    <name evidence="4" type="ORF">BES34_012485</name>
</gene>
<feature type="transmembrane region" description="Helical" evidence="2">
    <location>
        <begin position="220"/>
        <end position="246"/>
    </location>
</feature>
<dbReference type="InterPro" id="IPR011623">
    <property type="entry name" value="7TMR_DISM_rcpt_extracell_dom1"/>
</dbReference>
<dbReference type="Gene3D" id="2.60.40.2380">
    <property type="match status" value="1"/>
</dbReference>
<feature type="transmembrane region" description="Helical" evidence="2">
    <location>
        <begin position="341"/>
        <end position="360"/>
    </location>
</feature>
<dbReference type="CDD" id="cd07302">
    <property type="entry name" value="CHD"/>
    <property type="match status" value="1"/>
</dbReference>
<feature type="transmembrane region" description="Helical" evidence="2">
    <location>
        <begin position="288"/>
        <end position="306"/>
    </location>
</feature>
<feature type="transmembrane region" description="Helical" evidence="2">
    <location>
        <begin position="192"/>
        <end position="213"/>
    </location>
</feature>
<proteinExistence type="predicted"/>
<dbReference type="InterPro" id="IPR029787">
    <property type="entry name" value="Nucleotide_cyclase"/>
</dbReference>
<evidence type="ECO:0000313" key="5">
    <source>
        <dbReference type="Proteomes" id="UP000094669"/>
    </source>
</evidence>
<dbReference type="Pfam" id="PF07696">
    <property type="entry name" value="7TMR-DISMED2"/>
    <property type="match status" value="1"/>
</dbReference>
<feature type="domain" description="Guanylate cyclase" evidence="3">
    <location>
        <begin position="451"/>
        <end position="577"/>
    </location>
</feature>
<feature type="transmembrane region" description="Helical" evidence="2">
    <location>
        <begin position="312"/>
        <end position="334"/>
    </location>
</feature>
<dbReference type="Gene3D" id="3.30.70.1230">
    <property type="entry name" value="Nucleotide cyclase"/>
    <property type="match status" value="1"/>
</dbReference>
<feature type="transmembrane region" description="Helical" evidence="2">
    <location>
        <begin position="372"/>
        <end position="392"/>
    </location>
</feature>
<dbReference type="Pfam" id="PF07695">
    <property type="entry name" value="7TMR-DISM_7TM"/>
    <property type="match status" value="1"/>
</dbReference>
<dbReference type="InterPro" id="IPR019734">
    <property type="entry name" value="TPR_rpt"/>
</dbReference>
<dbReference type="PROSITE" id="PS50005">
    <property type="entry name" value="TPR"/>
    <property type="match status" value="1"/>
</dbReference>
<keyword evidence="2" id="KW-1133">Transmembrane helix</keyword>
<reference evidence="4" key="1">
    <citation type="submission" date="2018-01" db="EMBL/GenBank/DDBJ databases">
        <title>Genomic characterization of Leptospira inadai serogroup Lyme isolated from captured rat in Brazil and comparative analysis with human reference strain.</title>
        <authorList>
            <person name="Moreno L.Z."/>
            <person name="Loureiro A.P."/>
            <person name="Miraglia F."/>
            <person name="Kremer F.S."/>
            <person name="Eslabao M.R."/>
            <person name="Dellagostin O.A."/>
            <person name="Lilenbaum W."/>
            <person name="Moreno A.M."/>
        </authorList>
    </citation>
    <scope>NUCLEOTIDE SEQUENCE [LARGE SCALE GENOMIC DNA]</scope>
    <source>
        <strain evidence="4">M34/99</strain>
    </source>
</reference>
<keyword evidence="2" id="KW-0812">Transmembrane</keyword>
<dbReference type="Proteomes" id="UP000094669">
    <property type="component" value="Unassembled WGS sequence"/>
</dbReference>
<dbReference type="PANTHER" id="PTHR43081">
    <property type="entry name" value="ADENYLATE CYCLASE, TERMINAL-DIFFERENTIATION SPECIFIC-RELATED"/>
    <property type="match status" value="1"/>
</dbReference>
<evidence type="ECO:0000256" key="1">
    <source>
        <dbReference type="PROSITE-ProRule" id="PRU00339"/>
    </source>
</evidence>
<evidence type="ECO:0000313" key="4">
    <source>
        <dbReference type="EMBL" id="PNV74780.1"/>
    </source>
</evidence>
<protein>
    <submittedName>
        <fullName evidence="4">Guanylate cyclase</fullName>
    </submittedName>
</protein>